<keyword evidence="6 8" id="KW-0496">Mitochondrion</keyword>
<protein>
    <recommendedName>
        <fullName evidence="8">Cytochrome c oxidase assembly factor 3</fullName>
    </recommendedName>
</protein>
<dbReference type="PANTHER" id="PTHR15642">
    <property type="entry name" value="CYTOCHROME C OXIDASE ASSEMBLY FACTOR 3, MITOCHONDRIAL"/>
    <property type="match status" value="1"/>
</dbReference>
<evidence type="ECO:0000256" key="1">
    <source>
        <dbReference type="ARBA" id="ARBA00003429"/>
    </source>
</evidence>
<name>A0A3B5PQ46_XIPMA</name>
<evidence type="ECO:0000313" key="11">
    <source>
        <dbReference type="Proteomes" id="UP000002852"/>
    </source>
</evidence>
<comment type="function">
    <text evidence="8">Required for assembly of cytochrome c oxidase (complex IV).</text>
</comment>
<evidence type="ECO:0000256" key="3">
    <source>
        <dbReference type="ARBA" id="ARBA00007035"/>
    </source>
</evidence>
<reference evidence="11" key="1">
    <citation type="submission" date="2012-01" db="EMBL/GenBank/DDBJ databases">
        <authorList>
            <person name="Walter R."/>
            <person name="Schartl M."/>
            <person name="Warren W."/>
        </authorList>
    </citation>
    <scope>NUCLEOTIDE SEQUENCE [LARGE SCALE GENOMIC DNA]</scope>
    <source>
        <strain evidence="11">JP 163 A</strain>
    </source>
</reference>
<dbReference type="STRING" id="8083.ENSXMAP00000020522"/>
<accession>A0A3B5PQ46</accession>
<dbReference type="InterPro" id="IPR018628">
    <property type="entry name" value="Coa3_CC"/>
</dbReference>
<comment type="subunit">
    <text evidence="8">Component of 250-400 kDa complexes called cytochrome oxidase assembly intermediates or COA complexes.</text>
</comment>
<dbReference type="Pfam" id="PF09813">
    <property type="entry name" value="Coa3_cc"/>
    <property type="match status" value="1"/>
</dbReference>
<comment type="function">
    <text evidence="1">Core component of the MITRAC (mitochondrial translation regulation assembly intermediate of cytochrome c oxidase complex) complex, that regulates cytochrome c oxidase assembly. MITRAC complexes regulate both translation of mitochondrial encoded components and assembly of nuclear-encoded components imported in mitochondrion. Required for efficient translation of MT-CO1 and mitochondrial respiratory chain complex IV assembly.</text>
</comment>
<reference evidence="10" key="3">
    <citation type="submission" date="2025-08" db="UniProtKB">
        <authorList>
            <consortium name="Ensembl"/>
        </authorList>
    </citation>
    <scope>IDENTIFICATION</scope>
    <source>
        <strain evidence="10">JP 163 A</strain>
    </source>
</reference>
<dbReference type="Ensembl" id="ENSXMAT00000036402.1">
    <property type="protein sequence ID" value="ENSXMAP00000020522.1"/>
    <property type="gene ID" value="ENSXMAG00000024472.1"/>
</dbReference>
<evidence type="ECO:0000256" key="4">
    <source>
        <dbReference type="ARBA" id="ARBA00022692"/>
    </source>
</evidence>
<evidence type="ECO:0000256" key="6">
    <source>
        <dbReference type="ARBA" id="ARBA00023128"/>
    </source>
</evidence>
<keyword evidence="11" id="KW-1185">Reference proteome</keyword>
<organism evidence="10 11">
    <name type="scientific">Xiphophorus maculatus</name>
    <name type="common">Southern platyfish</name>
    <name type="synonym">Platypoecilus maculatus</name>
    <dbReference type="NCBI Taxonomy" id="8083"/>
    <lineage>
        <taxon>Eukaryota</taxon>
        <taxon>Metazoa</taxon>
        <taxon>Chordata</taxon>
        <taxon>Craniata</taxon>
        <taxon>Vertebrata</taxon>
        <taxon>Euteleostomi</taxon>
        <taxon>Actinopterygii</taxon>
        <taxon>Neopterygii</taxon>
        <taxon>Teleostei</taxon>
        <taxon>Neoteleostei</taxon>
        <taxon>Acanthomorphata</taxon>
        <taxon>Ovalentaria</taxon>
        <taxon>Atherinomorphae</taxon>
        <taxon>Cyprinodontiformes</taxon>
        <taxon>Poeciliidae</taxon>
        <taxon>Poeciliinae</taxon>
        <taxon>Xiphophorus</taxon>
    </lineage>
</organism>
<comment type="similarity">
    <text evidence="3 8">Belongs to the COA3 family.</text>
</comment>
<reference evidence="10" key="4">
    <citation type="submission" date="2025-09" db="UniProtKB">
        <authorList>
            <consortium name="Ensembl"/>
        </authorList>
    </citation>
    <scope>IDENTIFICATION</scope>
    <source>
        <strain evidence="10">JP 163 A</strain>
    </source>
</reference>
<evidence type="ECO:0000313" key="10">
    <source>
        <dbReference type="Ensembl" id="ENSXMAP00000020522.1"/>
    </source>
</evidence>
<keyword evidence="5 8" id="KW-1133">Transmembrane helix</keyword>
<evidence type="ECO:0000256" key="7">
    <source>
        <dbReference type="ARBA" id="ARBA00023136"/>
    </source>
</evidence>
<keyword evidence="8" id="KW-0999">Mitochondrion inner membrane</keyword>
<dbReference type="GeneTree" id="ENSGT01150000289042"/>
<dbReference type="InterPro" id="IPR041752">
    <property type="entry name" value="Coa3"/>
</dbReference>
<feature type="domain" description="Cytochrome c oxidase assembly factor 3 mitochondrial coiled-coil" evidence="9">
    <location>
        <begin position="9"/>
        <end position="51"/>
    </location>
</feature>
<dbReference type="GO" id="GO:0033617">
    <property type="term" value="P:mitochondrial respiratory chain complex IV assembly"/>
    <property type="evidence" value="ECO:0007669"/>
    <property type="project" value="UniProtKB-UniRule"/>
</dbReference>
<comment type="subcellular location">
    <subcellularLocation>
        <location evidence="2">Mitochondrion membrane</location>
        <topology evidence="2">Single-pass membrane protein</topology>
    </subcellularLocation>
</comment>
<evidence type="ECO:0000256" key="8">
    <source>
        <dbReference type="RuleBase" id="RU367056"/>
    </source>
</evidence>
<proteinExistence type="inferred from homology"/>
<evidence type="ECO:0000256" key="5">
    <source>
        <dbReference type="ARBA" id="ARBA00022989"/>
    </source>
</evidence>
<keyword evidence="4 8" id="KW-0812">Transmembrane</keyword>
<dbReference type="AlphaFoldDB" id="A0A3B5PQ46"/>
<reference evidence="11" key="2">
    <citation type="journal article" date="2013" name="Nat. Genet.">
        <title>The genome of the platyfish, Xiphophorus maculatus, provides insights into evolutionary adaptation and several complex traits.</title>
        <authorList>
            <person name="Schartl M."/>
            <person name="Walter R.B."/>
            <person name="Shen Y."/>
            <person name="Garcia T."/>
            <person name="Catchen J."/>
            <person name="Amores A."/>
            <person name="Braasch I."/>
            <person name="Chalopin D."/>
            <person name="Volff J.N."/>
            <person name="Lesch K.P."/>
            <person name="Bisazza A."/>
            <person name="Minx P."/>
            <person name="Hillier L."/>
            <person name="Wilson R.K."/>
            <person name="Fuerstenberg S."/>
            <person name="Boore J."/>
            <person name="Searle S."/>
            <person name="Postlethwait J.H."/>
            <person name="Warren W.C."/>
        </authorList>
    </citation>
    <scope>NUCLEOTIDE SEQUENCE [LARGE SCALE GENOMIC DNA]</scope>
    <source>
        <strain evidence="11">JP 163 A</strain>
    </source>
</reference>
<dbReference type="GO" id="GO:0005743">
    <property type="term" value="C:mitochondrial inner membrane"/>
    <property type="evidence" value="ECO:0007669"/>
    <property type="project" value="UniProtKB-UniRule"/>
</dbReference>
<dbReference type="Proteomes" id="UP000002852">
    <property type="component" value="Unassembled WGS sequence"/>
</dbReference>
<feature type="transmembrane region" description="Helical" evidence="8">
    <location>
        <begin position="18"/>
        <end position="37"/>
    </location>
</feature>
<evidence type="ECO:0000259" key="9">
    <source>
        <dbReference type="Pfam" id="PF09813"/>
    </source>
</evidence>
<dbReference type="InParanoid" id="A0A3B5PQ46"/>
<keyword evidence="7 8" id="KW-0472">Membrane</keyword>
<sequence>VIRKEHYKKTSKLRTRNIVTGLAMGALVLGIYGYTFYSVSQERIMDEIDEEAKPTGKLQLLLLIFFETGSCGSNKKIFKLCCCFKCWHKVAQSISGCAIKLFK</sequence>
<dbReference type="PANTHER" id="PTHR15642:SF3">
    <property type="entry name" value="CYTOCHROME C OXIDASE ASSEMBLY FACTOR 3 HOMOLOG, MITOCHONDRIAL"/>
    <property type="match status" value="1"/>
</dbReference>
<evidence type="ECO:0000256" key="2">
    <source>
        <dbReference type="ARBA" id="ARBA00004304"/>
    </source>
</evidence>